<sequence length="502" mass="58826">MINDHLEPGINRKVAVAELLSIKGDGLVDELAQRLTYQRRQVLEAITSLQKLGAQIKLDNDYVFNATSGTQMSQIISKVYQESKVLQYLRYAFLEGPTLSNERVQEVLGVAQASIYRLRKKAGLILESYDLQLVKNEIQGNELSKRTLIALLSHRYGITVYTNSQNTEKLVRKWIIANNKQVTEVLLEQTRLQVGFFERLLVVGLCRREESSKLDWSDDALDNFKNWWVYDAIKTSMNQYLPYKLTEKDYEYALYCYITTDNYLLMDKWTPERFEEGYDKIYAIPKYAKIAEMFTEFFEVDFFKSDYLRKLILEIFKVTFYENFVFRPDFYAEERIIQHSKISKVILDKLEQIAQKTFKRKLPAAVNHKTAMYIQGYLFLHEDFQCTSWIVGMSQVMHQAIVEQANLRYEGSFKGITYFAPGQNRWSQLITDKPEIILVSPHLSAYVRSLPLGPKTTVIDMSLSSVIDNFEAIEQAFRQKRRQEFYELIPRRFGNKEVPDFE</sequence>
<dbReference type="STRING" id="1423740.FC36_GL002130"/>
<dbReference type="InterPro" id="IPR007737">
    <property type="entry name" value="Mga_HTH"/>
</dbReference>
<dbReference type="RefSeq" id="WP_025021479.1">
    <property type="nucleotide sequence ID" value="NZ_AZFH01000055.1"/>
</dbReference>
<dbReference type="Proteomes" id="UP000051048">
    <property type="component" value="Unassembled WGS sequence"/>
</dbReference>
<dbReference type="Pfam" id="PF05043">
    <property type="entry name" value="Mga"/>
    <property type="match status" value="1"/>
</dbReference>
<evidence type="ECO:0000259" key="1">
    <source>
        <dbReference type="Pfam" id="PF05043"/>
    </source>
</evidence>
<dbReference type="EMBL" id="AZFH01000055">
    <property type="protein sequence ID" value="KRL80569.1"/>
    <property type="molecule type" value="Genomic_DNA"/>
</dbReference>
<dbReference type="AlphaFoldDB" id="A0A0R1THY4"/>
<comment type="caution">
    <text evidence="2">The sequence shown here is derived from an EMBL/GenBank/DDBJ whole genome shotgun (WGS) entry which is preliminary data.</text>
</comment>
<organism evidence="2 3">
    <name type="scientific">Ligilactobacillus equi DSM 15833 = JCM 10991</name>
    <dbReference type="NCBI Taxonomy" id="1423740"/>
    <lineage>
        <taxon>Bacteria</taxon>
        <taxon>Bacillati</taxon>
        <taxon>Bacillota</taxon>
        <taxon>Bacilli</taxon>
        <taxon>Lactobacillales</taxon>
        <taxon>Lactobacillaceae</taxon>
        <taxon>Ligilactobacillus</taxon>
    </lineage>
</organism>
<name>A0A0R1THY4_9LACO</name>
<accession>A0A0R1THY4</accession>
<protein>
    <recommendedName>
        <fullName evidence="1">Mga helix-turn-helix domain-containing protein</fullName>
    </recommendedName>
</protein>
<evidence type="ECO:0000313" key="3">
    <source>
        <dbReference type="Proteomes" id="UP000051048"/>
    </source>
</evidence>
<feature type="domain" description="Mga helix-turn-helix" evidence="1">
    <location>
        <begin position="70"/>
        <end position="152"/>
    </location>
</feature>
<dbReference type="PATRIC" id="fig|1423740.3.peg.2313"/>
<proteinExistence type="predicted"/>
<gene>
    <name evidence="2" type="ORF">FC36_GL002130</name>
</gene>
<reference evidence="2 3" key="1">
    <citation type="journal article" date="2015" name="Genome Announc.">
        <title>Expanding the biotechnology potential of lactobacilli through comparative genomics of 213 strains and associated genera.</title>
        <authorList>
            <person name="Sun Z."/>
            <person name="Harris H.M."/>
            <person name="McCann A."/>
            <person name="Guo C."/>
            <person name="Argimon S."/>
            <person name="Zhang W."/>
            <person name="Yang X."/>
            <person name="Jeffery I.B."/>
            <person name="Cooney J.C."/>
            <person name="Kagawa T.F."/>
            <person name="Liu W."/>
            <person name="Song Y."/>
            <person name="Salvetti E."/>
            <person name="Wrobel A."/>
            <person name="Rasinkangas P."/>
            <person name="Parkhill J."/>
            <person name="Rea M.C."/>
            <person name="O'Sullivan O."/>
            <person name="Ritari J."/>
            <person name="Douillard F.P."/>
            <person name="Paul Ross R."/>
            <person name="Yang R."/>
            <person name="Briner A.E."/>
            <person name="Felis G.E."/>
            <person name="de Vos W.M."/>
            <person name="Barrangou R."/>
            <person name="Klaenhammer T.R."/>
            <person name="Caufield P.W."/>
            <person name="Cui Y."/>
            <person name="Zhang H."/>
            <person name="O'Toole P.W."/>
        </authorList>
    </citation>
    <scope>NUCLEOTIDE SEQUENCE [LARGE SCALE GENOMIC DNA]</scope>
    <source>
        <strain evidence="2 3">DSM 15833</strain>
    </source>
</reference>
<evidence type="ECO:0000313" key="2">
    <source>
        <dbReference type="EMBL" id="KRL80569.1"/>
    </source>
</evidence>